<comment type="caution">
    <text evidence="1">The sequence shown here is derived from an EMBL/GenBank/DDBJ whole genome shotgun (WGS) entry which is preliminary data.</text>
</comment>
<keyword evidence="2" id="KW-1185">Reference proteome</keyword>
<reference evidence="1 2" key="1">
    <citation type="journal article" date="2021" name="Nat. Commun.">
        <title>Genetic determinants of endophytism in the Arabidopsis root mycobiome.</title>
        <authorList>
            <person name="Mesny F."/>
            <person name="Miyauchi S."/>
            <person name="Thiergart T."/>
            <person name="Pickel B."/>
            <person name="Atanasova L."/>
            <person name="Karlsson M."/>
            <person name="Huettel B."/>
            <person name="Barry K.W."/>
            <person name="Haridas S."/>
            <person name="Chen C."/>
            <person name="Bauer D."/>
            <person name="Andreopoulos W."/>
            <person name="Pangilinan J."/>
            <person name="LaButti K."/>
            <person name="Riley R."/>
            <person name="Lipzen A."/>
            <person name="Clum A."/>
            <person name="Drula E."/>
            <person name="Henrissat B."/>
            <person name="Kohler A."/>
            <person name="Grigoriev I.V."/>
            <person name="Martin F.M."/>
            <person name="Hacquard S."/>
        </authorList>
    </citation>
    <scope>NUCLEOTIDE SEQUENCE [LARGE SCALE GENOMIC DNA]</scope>
    <source>
        <strain evidence="1 2">MPI-SDFR-AT-0079</strain>
    </source>
</reference>
<dbReference type="EMBL" id="JAGIZQ010000001">
    <property type="protein sequence ID" value="KAH6650055.1"/>
    <property type="molecule type" value="Genomic_DNA"/>
</dbReference>
<sequence>MASASHSQSSSQTPGHESPAKTPESPESPESPILPVSQAEINRNNPPKPVFPDTMADAQTAFSKHQGSRPQVKTPEPRQSRDRLNGHKDPGERSPSTPGHLAPFDWDEFEARYEEALADADRDEQELLREFEELVKFFNVWASAASVNDTERGIKRLQTRERYVRIAEQSLSQKKKHLSEVVRAFQSALALLSQT</sequence>
<name>A0ACB7PMF1_9PEZI</name>
<protein>
    <submittedName>
        <fullName evidence="1">Uncharacterized protein</fullName>
    </submittedName>
</protein>
<evidence type="ECO:0000313" key="1">
    <source>
        <dbReference type="EMBL" id="KAH6650055.1"/>
    </source>
</evidence>
<accession>A0ACB7PMF1</accession>
<gene>
    <name evidence="1" type="ORF">F5144DRAFT_543147</name>
</gene>
<dbReference type="Proteomes" id="UP000724584">
    <property type="component" value="Unassembled WGS sequence"/>
</dbReference>
<proteinExistence type="predicted"/>
<evidence type="ECO:0000313" key="2">
    <source>
        <dbReference type="Proteomes" id="UP000724584"/>
    </source>
</evidence>
<organism evidence="1 2">
    <name type="scientific">Chaetomium tenue</name>
    <dbReference type="NCBI Taxonomy" id="1854479"/>
    <lineage>
        <taxon>Eukaryota</taxon>
        <taxon>Fungi</taxon>
        <taxon>Dikarya</taxon>
        <taxon>Ascomycota</taxon>
        <taxon>Pezizomycotina</taxon>
        <taxon>Sordariomycetes</taxon>
        <taxon>Sordariomycetidae</taxon>
        <taxon>Sordariales</taxon>
        <taxon>Chaetomiaceae</taxon>
        <taxon>Chaetomium</taxon>
    </lineage>
</organism>